<gene>
    <name evidence="2" type="ORF">GCM10022255_090880</name>
</gene>
<evidence type="ECO:0000256" key="1">
    <source>
        <dbReference type="SAM" id="MobiDB-lite"/>
    </source>
</evidence>
<feature type="compositionally biased region" description="Acidic residues" evidence="1">
    <location>
        <begin position="14"/>
        <end position="28"/>
    </location>
</feature>
<feature type="region of interest" description="Disordered" evidence="1">
    <location>
        <begin position="1"/>
        <end position="34"/>
    </location>
</feature>
<organism evidence="2 3">
    <name type="scientific">Dactylosporangium darangshiense</name>
    <dbReference type="NCBI Taxonomy" id="579108"/>
    <lineage>
        <taxon>Bacteria</taxon>
        <taxon>Bacillati</taxon>
        <taxon>Actinomycetota</taxon>
        <taxon>Actinomycetes</taxon>
        <taxon>Micromonosporales</taxon>
        <taxon>Micromonosporaceae</taxon>
        <taxon>Dactylosporangium</taxon>
    </lineage>
</organism>
<comment type="caution">
    <text evidence="2">The sequence shown here is derived from an EMBL/GenBank/DDBJ whole genome shotgun (WGS) entry which is preliminary data.</text>
</comment>
<evidence type="ECO:0000313" key="3">
    <source>
        <dbReference type="Proteomes" id="UP001500620"/>
    </source>
</evidence>
<dbReference type="EMBL" id="BAABAT010000042">
    <property type="protein sequence ID" value="GAA4260800.1"/>
    <property type="molecule type" value="Genomic_DNA"/>
</dbReference>
<dbReference type="Proteomes" id="UP001500620">
    <property type="component" value="Unassembled WGS sequence"/>
</dbReference>
<evidence type="ECO:0000313" key="2">
    <source>
        <dbReference type="EMBL" id="GAA4260800.1"/>
    </source>
</evidence>
<keyword evidence="3" id="KW-1185">Reference proteome</keyword>
<sequence length="71" mass="6905">MDDDAGLCGAGQSDDSDCEDEAGEDDTGAVDVHGGTSLCGGFPLPPMLAADGGSPPEQAMLIPRAALLSGG</sequence>
<reference evidence="3" key="1">
    <citation type="journal article" date="2019" name="Int. J. Syst. Evol. Microbiol.">
        <title>The Global Catalogue of Microorganisms (GCM) 10K type strain sequencing project: providing services to taxonomists for standard genome sequencing and annotation.</title>
        <authorList>
            <consortium name="The Broad Institute Genomics Platform"/>
            <consortium name="The Broad Institute Genome Sequencing Center for Infectious Disease"/>
            <person name="Wu L."/>
            <person name="Ma J."/>
        </authorList>
    </citation>
    <scope>NUCLEOTIDE SEQUENCE [LARGE SCALE GENOMIC DNA]</scope>
    <source>
        <strain evidence="3">JCM 17441</strain>
    </source>
</reference>
<proteinExistence type="predicted"/>
<name>A0ABP8DPJ6_9ACTN</name>
<accession>A0ABP8DPJ6</accession>
<protein>
    <submittedName>
        <fullName evidence="2">Uncharacterized protein</fullName>
    </submittedName>
</protein>